<sequence length="204" mass="22064">MTRNQPHSSQPAAVRLRNWATVSITLSAMLALSACSASDDDGNEATRTPSSPSPSSGSSSNPVDSRVTEKASVLNAYTMMWAEQMKAYRKADAEGTDLEKYASLKALGKFRLDLAHMKQAGTVGGGEVGHTPKVSSIDLDAKLPKAMVTDCIDLTDWKATKVETGEVLPLPTNQPKRYVATAKAERWDGRWMIVDYAPDGERTC</sequence>
<comment type="caution">
    <text evidence="3">The sequence shown here is derived from an EMBL/GenBank/DDBJ whole genome shotgun (WGS) entry which is preliminary data.</text>
</comment>
<dbReference type="Proteomes" id="UP001601627">
    <property type="component" value="Unassembled WGS sequence"/>
</dbReference>
<reference evidence="3 4" key="1">
    <citation type="submission" date="2024-09" db="EMBL/GenBank/DDBJ databases">
        <title>The Natural Products Discovery Center: Release of the First 8490 Sequenced Strains for Exploring Actinobacteria Biosynthetic Diversity.</title>
        <authorList>
            <person name="Kalkreuter E."/>
            <person name="Kautsar S.A."/>
            <person name="Yang D."/>
            <person name="Bader C.D."/>
            <person name="Teijaro C.N."/>
            <person name="Fluegel L."/>
            <person name="Davis C.M."/>
            <person name="Simpson J.R."/>
            <person name="Lauterbach L."/>
            <person name="Steele A.D."/>
            <person name="Gui C."/>
            <person name="Meng S."/>
            <person name="Li G."/>
            <person name="Viehrig K."/>
            <person name="Ye F."/>
            <person name="Su P."/>
            <person name="Kiefer A.F."/>
            <person name="Nichols A."/>
            <person name="Cepeda A.J."/>
            <person name="Yan W."/>
            <person name="Fan B."/>
            <person name="Jiang Y."/>
            <person name="Adhikari A."/>
            <person name="Zheng C.-J."/>
            <person name="Schuster L."/>
            <person name="Cowan T.M."/>
            <person name="Smanski M.J."/>
            <person name="Chevrette M.G."/>
            <person name="De Carvalho L.P.S."/>
            <person name="Shen B."/>
        </authorList>
    </citation>
    <scope>NUCLEOTIDE SEQUENCE [LARGE SCALE GENOMIC DNA]</scope>
    <source>
        <strain evidence="3 4">NPDC058328</strain>
    </source>
</reference>
<dbReference type="PROSITE" id="PS51257">
    <property type="entry name" value="PROKAR_LIPOPROTEIN"/>
    <property type="match status" value="1"/>
</dbReference>
<keyword evidence="2" id="KW-0732">Signal</keyword>
<organism evidence="3 4">
    <name type="scientific">Streptomyces marokkonensis</name>
    <dbReference type="NCBI Taxonomy" id="324855"/>
    <lineage>
        <taxon>Bacteria</taxon>
        <taxon>Bacillati</taxon>
        <taxon>Actinomycetota</taxon>
        <taxon>Actinomycetes</taxon>
        <taxon>Kitasatosporales</taxon>
        <taxon>Streptomycetaceae</taxon>
        <taxon>Streptomyces</taxon>
    </lineage>
</organism>
<evidence type="ECO:0000313" key="3">
    <source>
        <dbReference type="EMBL" id="MFF1276979.1"/>
    </source>
</evidence>
<proteinExistence type="predicted"/>
<evidence type="ECO:0000256" key="2">
    <source>
        <dbReference type="SAM" id="SignalP"/>
    </source>
</evidence>
<evidence type="ECO:0000313" key="4">
    <source>
        <dbReference type="Proteomes" id="UP001601627"/>
    </source>
</evidence>
<evidence type="ECO:0008006" key="5">
    <source>
        <dbReference type="Google" id="ProtNLM"/>
    </source>
</evidence>
<feature type="signal peptide" evidence="2">
    <location>
        <begin position="1"/>
        <end position="37"/>
    </location>
</feature>
<protein>
    <recommendedName>
        <fullName evidence="5">Secreted protein/lipoprotein</fullName>
    </recommendedName>
</protein>
<evidence type="ECO:0000256" key="1">
    <source>
        <dbReference type="SAM" id="MobiDB-lite"/>
    </source>
</evidence>
<feature type="compositionally biased region" description="Low complexity" evidence="1">
    <location>
        <begin position="49"/>
        <end position="62"/>
    </location>
</feature>
<gene>
    <name evidence="3" type="ORF">ACFVZC_26750</name>
</gene>
<feature type="chain" id="PRO_5046676951" description="Secreted protein/lipoprotein" evidence="2">
    <location>
        <begin position="38"/>
        <end position="204"/>
    </location>
</feature>
<name>A0ABW6QCN1_9ACTN</name>
<dbReference type="RefSeq" id="WP_388238476.1">
    <property type="nucleotide sequence ID" value="NZ_JBHVZQ010000029.1"/>
</dbReference>
<feature type="region of interest" description="Disordered" evidence="1">
    <location>
        <begin position="37"/>
        <end position="67"/>
    </location>
</feature>
<dbReference type="EMBL" id="JBHVZQ010000029">
    <property type="protein sequence ID" value="MFF1276979.1"/>
    <property type="molecule type" value="Genomic_DNA"/>
</dbReference>
<accession>A0ABW6QCN1</accession>
<keyword evidence="4" id="KW-1185">Reference proteome</keyword>